<proteinExistence type="predicted"/>
<sequence>MSNLKPDKSPIQLSAHFQPFIASIDCGSLGSVNPQVAITYLHGTMAKVNLTFQLDSDIPQDDWRITIRPAFAPTFHWSPHLTPTDEHVIDQHSFRSPAIIVHDGDRMLTIIPDPDAMAAMPHQSVSGDDDAPRWYMDLDAPRNDLTLGMSATAVKEHVLYIRKPGAVFPRGTLEFGFYIAITTDQEEIANPWRHVLEFLWDGWGRTLFAAGEPLRGSLESYVQHAYEWAFHRWDKAVWQEFELDGRIVGAPVFIVNVTQSPNYPGVANEREFRSIWNQAWFSSLRSAQGLYRYGQRTGNNEYVRRALLAKELALAAPQREGFFPSVIAAEMEEVEIEGKKVNRSKGWETKYWGNSNRNPFTANVKEAPLHLLDMSWTALLMLRWYEELEPDERLLQYAVSYADALLGLQDERGFFPGWIDADTLVPCGVLDDGPESSMSVTFLLKLHELTENESYRTAALRAMEAVSKYVVSEGRWEDFETYYSCSRYGHDSLVGQKVKKNNMYKQCNLSMFWTAEALFECYMATQETSYLQLGRRCLDELLMTQASWQPPYIFVPALGGFGVMNVDGEWNDARQSLFAEIIIRYGIELGVEEYVQRGIAALYASFVLMYCPENPEVKSRWEQAWPFLGESDYGFMMENYGHGGRTHDKDDDMGEFTIFDWGNGAAAESYMRITDHLGKTFVDKR</sequence>
<evidence type="ECO:0000313" key="2">
    <source>
        <dbReference type="Proteomes" id="UP001493487"/>
    </source>
</evidence>
<dbReference type="SUPFAM" id="SSF48208">
    <property type="entry name" value="Six-hairpin glycosidases"/>
    <property type="match status" value="1"/>
</dbReference>
<dbReference type="InterPro" id="IPR008928">
    <property type="entry name" value="6-hairpin_glycosidase_sf"/>
</dbReference>
<comment type="caution">
    <text evidence="1">The sequence shown here is derived from an EMBL/GenBank/DDBJ whole genome shotgun (WGS) entry which is preliminary data.</text>
</comment>
<dbReference type="EMBL" id="JASKHM010000020">
    <property type="protein sequence ID" value="MEQ4486268.1"/>
    <property type="molecule type" value="Genomic_DNA"/>
</dbReference>
<reference evidence="1 2" key="1">
    <citation type="journal article" date="2023" name="Genome Announc.">
        <title>Pan-Genome Analyses of the Genus Cohnella and Proposal of the Novel Species Cohnella silvisoli sp. nov., Isolated from Forest Soil.</title>
        <authorList>
            <person name="Wang C."/>
            <person name="Mao L."/>
            <person name="Bao G."/>
            <person name="Zhu H."/>
        </authorList>
    </citation>
    <scope>NUCLEOTIDE SEQUENCE [LARGE SCALE GENOMIC DNA]</scope>
    <source>
        <strain evidence="1 2">NL03-T5-1</strain>
    </source>
</reference>
<keyword evidence="2" id="KW-1185">Reference proteome</keyword>
<gene>
    <name evidence="1" type="ORF">QJS35_28185</name>
</gene>
<name>A0ABV1L1P4_9BACL</name>
<evidence type="ECO:0000313" key="1">
    <source>
        <dbReference type="EMBL" id="MEQ4486268.1"/>
    </source>
</evidence>
<dbReference type="RefSeq" id="WP_232189695.1">
    <property type="nucleotide sequence ID" value="NZ_JAIOAP010000022.1"/>
</dbReference>
<accession>A0ABV1L1P4</accession>
<protein>
    <submittedName>
        <fullName evidence="1">Uncharacterized protein</fullName>
    </submittedName>
</protein>
<dbReference type="Proteomes" id="UP001493487">
    <property type="component" value="Unassembled WGS sequence"/>
</dbReference>
<organism evidence="1 2">
    <name type="scientific">Cohnella silvisoli</name>
    <dbReference type="NCBI Taxonomy" id="2873699"/>
    <lineage>
        <taxon>Bacteria</taxon>
        <taxon>Bacillati</taxon>
        <taxon>Bacillota</taxon>
        <taxon>Bacilli</taxon>
        <taxon>Bacillales</taxon>
        <taxon>Paenibacillaceae</taxon>
        <taxon>Cohnella</taxon>
    </lineage>
</organism>